<evidence type="ECO:0000313" key="3">
    <source>
        <dbReference type="Proteomes" id="UP000477070"/>
    </source>
</evidence>
<organism evidence="2 3">
    <name type="scientific">Helicobacter saguini</name>
    <dbReference type="NCBI Taxonomy" id="1548018"/>
    <lineage>
        <taxon>Bacteria</taxon>
        <taxon>Pseudomonadati</taxon>
        <taxon>Campylobacterota</taxon>
        <taxon>Epsilonproteobacteria</taxon>
        <taxon>Campylobacterales</taxon>
        <taxon>Helicobacteraceae</taxon>
        <taxon>Helicobacter</taxon>
    </lineage>
</organism>
<dbReference type="InterPro" id="IPR029044">
    <property type="entry name" value="Nucleotide-diphossugar_trans"/>
</dbReference>
<dbReference type="PANTHER" id="PTHR22916:SF3">
    <property type="entry name" value="UDP-GLCNAC:BETAGAL BETA-1,3-N-ACETYLGLUCOSAMINYLTRANSFERASE-LIKE PROTEIN 1"/>
    <property type="match status" value="1"/>
</dbReference>
<evidence type="ECO:0000259" key="1">
    <source>
        <dbReference type="Pfam" id="PF00535"/>
    </source>
</evidence>
<gene>
    <name evidence="2" type="ORF">DCO61_00515</name>
</gene>
<reference evidence="2 3" key="1">
    <citation type="submission" date="2019-12" db="EMBL/GenBank/DDBJ databases">
        <title>Multi-Generational Helicobacter saguini Isolates.</title>
        <authorList>
            <person name="Mannion A."/>
            <person name="Shen Z."/>
            <person name="Fox J.G."/>
        </authorList>
    </citation>
    <scope>NUCLEOTIDE SEQUENCE [LARGE SCALE GENOMIC DNA]</scope>
    <source>
        <strain evidence="3">16-048 (F4)</strain>
    </source>
</reference>
<dbReference type="SUPFAM" id="SSF53448">
    <property type="entry name" value="Nucleotide-diphospho-sugar transferases"/>
    <property type="match status" value="1"/>
</dbReference>
<dbReference type="InterPro" id="IPR001173">
    <property type="entry name" value="Glyco_trans_2-like"/>
</dbReference>
<dbReference type="AlphaFoldDB" id="A0A6L7D9I0"/>
<feature type="domain" description="Glycosyltransferase 2-like" evidence="1">
    <location>
        <begin position="8"/>
        <end position="81"/>
    </location>
</feature>
<dbReference type="Proteomes" id="UP000477070">
    <property type="component" value="Unassembled WGS sequence"/>
</dbReference>
<dbReference type="RefSeq" id="WP_118949023.1">
    <property type="nucleotide sequence ID" value="NZ_QBIU01000001.1"/>
</dbReference>
<sequence length="128" mass="14548">MFNPKVAIIVPIFNVEKFLTPCLESCQKQSYKNIEVIMIDDGSSDSCFDIALDFVRRDSRFVLIKKPNGGQGSARNVGLDYLFNELELCDLDSKNYNILDKKLGNIESNLQDSIKMQKGFYTYRGSVC</sequence>
<dbReference type="EMBL" id="QBIU01000001">
    <property type="protein sequence ID" value="MWV68553.1"/>
    <property type="molecule type" value="Genomic_DNA"/>
</dbReference>
<dbReference type="GO" id="GO:0016758">
    <property type="term" value="F:hexosyltransferase activity"/>
    <property type="evidence" value="ECO:0007669"/>
    <property type="project" value="UniProtKB-ARBA"/>
</dbReference>
<protein>
    <submittedName>
        <fullName evidence="2">Glycosyltransferase</fullName>
    </submittedName>
</protein>
<name>A0A6L7D9I0_9HELI</name>
<comment type="caution">
    <text evidence="2">The sequence shown here is derived from an EMBL/GenBank/DDBJ whole genome shotgun (WGS) entry which is preliminary data.</text>
</comment>
<dbReference type="Gene3D" id="3.90.550.10">
    <property type="entry name" value="Spore Coat Polysaccharide Biosynthesis Protein SpsA, Chain A"/>
    <property type="match status" value="1"/>
</dbReference>
<dbReference type="CDD" id="cd00761">
    <property type="entry name" value="Glyco_tranf_GTA_type"/>
    <property type="match status" value="1"/>
</dbReference>
<proteinExistence type="predicted"/>
<dbReference type="PANTHER" id="PTHR22916">
    <property type="entry name" value="GLYCOSYLTRANSFERASE"/>
    <property type="match status" value="1"/>
</dbReference>
<accession>A0A6L7D9I0</accession>
<dbReference type="Pfam" id="PF00535">
    <property type="entry name" value="Glycos_transf_2"/>
    <property type="match status" value="1"/>
</dbReference>
<evidence type="ECO:0000313" key="2">
    <source>
        <dbReference type="EMBL" id="MWV68553.1"/>
    </source>
</evidence>
<keyword evidence="2" id="KW-0808">Transferase</keyword>